<protein>
    <submittedName>
        <fullName evidence="3">Substrate-binding periplasmic protein</fullName>
    </submittedName>
</protein>
<feature type="chain" id="PRO_5045691224" evidence="1">
    <location>
        <begin position="23"/>
        <end position="238"/>
    </location>
</feature>
<comment type="caution">
    <text evidence="3">The sequence shown here is derived from an EMBL/GenBank/DDBJ whole genome shotgun (WGS) entry which is preliminary data.</text>
</comment>
<feature type="domain" description="Solute-binding protein family 3/N-terminal" evidence="2">
    <location>
        <begin position="39"/>
        <end position="232"/>
    </location>
</feature>
<keyword evidence="1" id="KW-0732">Signal</keyword>
<dbReference type="EMBL" id="JBHRSZ010000002">
    <property type="protein sequence ID" value="MFC3150128.1"/>
    <property type="molecule type" value="Genomic_DNA"/>
</dbReference>
<accession>A0ABV7HC55</accession>
<sequence>MKKPCSALLSFLLFFLTQTVLAIEPDPSKADVRLVTGILEPYQVYDQNQQLTGTGISAIQCLEKQSGLTFSVEVFPWKRAQELVERKKYDGFFVGSKNTTRDKYATFVGPLLHSFWQWYTVKDEKMEINPDGTPTSKDKIIGVVLGTNMHQWISSQPGYQVVAHTTSDQLFELLAAGRLDYVLATGAMYEESLKTLDSQFNILVARSKPLGLYLGHHFMEQHKELAAKIEKGATQCAP</sequence>
<evidence type="ECO:0000256" key="1">
    <source>
        <dbReference type="SAM" id="SignalP"/>
    </source>
</evidence>
<feature type="signal peptide" evidence="1">
    <location>
        <begin position="1"/>
        <end position="22"/>
    </location>
</feature>
<dbReference type="SUPFAM" id="SSF53850">
    <property type="entry name" value="Periplasmic binding protein-like II"/>
    <property type="match status" value="1"/>
</dbReference>
<keyword evidence="4" id="KW-1185">Reference proteome</keyword>
<reference evidence="4" key="1">
    <citation type="journal article" date="2019" name="Int. J. Syst. Evol. Microbiol.">
        <title>The Global Catalogue of Microorganisms (GCM) 10K type strain sequencing project: providing services to taxonomists for standard genome sequencing and annotation.</title>
        <authorList>
            <consortium name="The Broad Institute Genomics Platform"/>
            <consortium name="The Broad Institute Genome Sequencing Center for Infectious Disease"/>
            <person name="Wu L."/>
            <person name="Ma J."/>
        </authorList>
    </citation>
    <scope>NUCLEOTIDE SEQUENCE [LARGE SCALE GENOMIC DNA]</scope>
    <source>
        <strain evidence="4">KCTC 52438</strain>
    </source>
</reference>
<evidence type="ECO:0000313" key="3">
    <source>
        <dbReference type="EMBL" id="MFC3150128.1"/>
    </source>
</evidence>
<evidence type="ECO:0000259" key="2">
    <source>
        <dbReference type="Pfam" id="PF00497"/>
    </source>
</evidence>
<dbReference type="RefSeq" id="WP_386716361.1">
    <property type="nucleotide sequence ID" value="NZ_JBHRSZ010000002.1"/>
</dbReference>
<gene>
    <name evidence="3" type="ORF">ACFOEK_03735</name>
</gene>
<organism evidence="3 4">
    <name type="scientific">Litoribrevibacter euphylliae</name>
    <dbReference type="NCBI Taxonomy" id="1834034"/>
    <lineage>
        <taxon>Bacteria</taxon>
        <taxon>Pseudomonadati</taxon>
        <taxon>Pseudomonadota</taxon>
        <taxon>Gammaproteobacteria</taxon>
        <taxon>Oceanospirillales</taxon>
        <taxon>Oceanospirillaceae</taxon>
        <taxon>Litoribrevibacter</taxon>
    </lineage>
</organism>
<proteinExistence type="predicted"/>
<dbReference type="Pfam" id="PF00497">
    <property type="entry name" value="SBP_bac_3"/>
    <property type="match status" value="1"/>
</dbReference>
<dbReference type="InterPro" id="IPR001638">
    <property type="entry name" value="Solute-binding_3/MltF_N"/>
</dbReference>
<evidence type="ECO:0000313" key="4">
    <source>
        <dbReference type="Proteomes" id="UP001595476"/>
    </source>
</evidence>
<dbReference type="PANTHER" id="PTHR38834">
    <property type="entry name" value="PERIPLASMIC SUBSTRATE BINDING PROTEIN FAMILY 3"/>
    <property type="match status" value="1"/>
</dbReference>
<name>A0ABV7HC55_9GAMM</name>
<dbReference type="Proteomes" id="UP001595476">
    <property type="component" value="Unassembled WGS sequence"/>
</dbReference>
<dbReference type="Gene3D" id="3.40.190.10">
    <property type="entry name" value="Periplasmic binding protein-like II"/>
    <property type="match status" value="2"/>
</dbReference>
<dbReference type="PANTHER" id="PTHR38834:SF3">
    <property type="entry name" value="SOLUTE-BINDING PROTEIN FAMILY 3_N-TERMINAL DOMAIN-CONTAINING PROTEIN"/>
    <property type="match status" value="1"/>
</dbReference>